<dbReference type="RefSeq" id="XP_017865268.1">
    <property type="nucleotide sequence ID" value="XM_018009779.1"/>
</dbReference>
<dbReference type="InterPro" id="IPR053084">
    <property type="entry name" value="AKAP"/>
</dbReference>
<gene>
    <name evidence="2" type="primary">LOC108615346</name>
</gene>
<proteinExistence type="predicted"/>
<dbReference type="Proteomes" id="UP000694904">
    <property type="component" value="Chromosome 5"/>
</dbReference>
<dbReference type="GeneID" id="108615346"/>
<evidence type="ECO:0000313" key="1">
    <source>
        <dbReference type="Proteomes" id="UP000694904"/>
    </source>
</evidence>
<accession>A0ABM1PDI2</accession>
<name>A0ABM1PDI2_DROAR</name>
<dbReference type="PANTHER" id="PTHR35075">
    <property type="entry name" value="A-KINASE ANCHOR PROTEIN 14"/>
    <property type="match status" value="1"/>
</dbReference>
<dbReference type="InterPro" id="IPR025663">
    <property type="entry name" value="AKAP_28"/>
</dbReference>
<organism evidence="1 2">
    <name type="scientific">Drosophila arizonae</name>
    <name type="common">Fruit fly</name>
    <dbReference type="NCBI Taxonomy" id="7263"/>
    <lineage>
        <taxon>Eukaryota</taxon>
        <taxon>Metazoa</taxon>
        <taxon>Ecdysozoa</taxon>
        <taxon>Arthropoda</taxon>
        <taxon>Hexapoda</taxon>
        <taxon>Insecta</taxon>
        <taxon>Pterygota</taxon>
        <taxon>Neoptera</taxon>
        <taxon>Endopterygota</taxon>
        <taxon>Diptera</taxon>
        <taxon>Brachycera</taxon>
        <taxon>Muscomorpha</taxon>
        <taxon>Ephydroidea</taxon>
        <taxon>Drosophilidae</taxon>
        <taxon>Drosophila</taxon>
    </lineage>
</organism>
<evidence type="ECO:0000313" key="2">
    <source>
        <dbReference type="RefSeq" id="XP_017865268.1"/>
    </source>
</evidence>
<dbReference type="PANTHER" id="PTHR35075:SF1">
    <property type="entry name" value="A-KINASE ANCHOR PROTEIN 14"/>
    <property type="match status" value="1"/>
</dbReference>
<sequence length="250" mass="28465">MSSGTTDSARSSRVPGADELIESVAQCKMPLGDHADIQVVYDMIDATICAAIKIIQSDPRGLFCYKYPVTFYNYSDMQGPNTPSMNLSEASSDFVQQWLKIGEFEYNNVLAVIRDFIAKWHLSPNTKCVVLTNNRHHHVPLKGSIYFVDAHFSRPTQRCPNPLAVAKIRFIITVSSIMQSYYPVMITYRFEGFRTLYYAVGDRAIPANTFQRFYIDTILHNKLSFYAEICECRHGTTDKPKNNIADKKEC</sequence>
<reference evidence="1" key="1">
    <citation type="journal article" date="1997" name="Nucleic Acids Res.">
        <title>tRNAscan-SE: a program for improved detection of transfer RNA genes in genomic sequence.</title>
        <authorList>
            <person name="Lowe T.M."/>
            <person name="Eddy S.R."/>
        </authorList>
    </citation>
    <scope>NUCLEOTIDE SEQUENCE [LARGE SCALE GENOMIC DNA]</scope>
</reference>
<protein>
    <submittedName>
        <fullName evidence="2">Uncharacterized protein LOC108615346</fullName>
    </submittedName>
</protein>
<dbReference type="Pfam" id="PF14469">
    <property type="entry name" value="AKAP28"/>
    <property type="match status" value="1"/>
</dbReference>
<reference evidence="2" key="3">
    <citation type="submission" date="2025-08" db="UniProtKB">
        <authorList>
            <consortium name="RefSeq"/>
        </authorList>
    </citation>
    <scope>IDENTIFICATION</scope>
    <source>
        <tissue evidence="2">Whole organism</tissue>
    </source>
</reference>
<reference evidence="1" key="2">
    <citation type="journal article" date="2016" name="G3 (Bethesda)">
        <title>Genome Evolution in Three Species of Cactophilic Drosophila.</title>
        <authorList>
            <person name="Sanchez-Flores A."/>
            <person name="Penazola F."/>
            <person name="Carpinteyro-Ponce J."/>
            <person name="Nazario-Yepiz N."/>
            <person name="Abreu-Goodger C."/>
            <person name="Machado C.A."/>
            <person name="Markow T.A."/>
        </authorList>
    </citation>
    <scope>NUCLEOTIDE SEQUENCE [LARGE SCALE GENOMIC DNA]</scope>
</reference>
<keyword evidence="1" id="KW-1185">Reference proteome</keyword>